<dbReference type="InterPro" id="IPR007138">
    <property type="entry name" value="ABM_dom"/>
</dbReference>
<dbReference type="InterPro" id="IPR050744">
    <property type="entry name" value="AI-2_Isomerase_LsrG"/>
</dbReference>
<evidence type="ECO:0000313" key="3">
    <source>
        <dbReference type="Proteomes" id="UP001595823"/>
    </source>
</evidence>
<evidence type="ECO:0000313" key="2">
    <source>
        <dbReference type="EMBL" id="MFC4333935.1"/>
    </source>
</evidence>
<accession>A0ABV8TTW1</accession>
<name>A0ABV8TTW1_9ACTN</name>
<proteinExistence type="predicted"/>
<dbReference type="EC" id="1.-.-.-" evidence="2"/>
<dbReference type="InterPro" id="IPR011008">
    <property type="entry name" value="Dimeric_a/b-barrel"/>
</dbReference>
<dbReference type="Pfam" id="PF03992">
    <property type="entry name" value="ABM"/>
    <property type="match status" value="1"/>
</dbReference>
<dbReference type="RefSeq" id="WP_380617674.1">
    <property type="nucleotide sequence ID" value="NZ_JBHSDK010000002.1"/>
</dbReference>
<evidence type="ECO:0000259" key="1">
    <source>
        <dbReference type="PROSITE" id="PS51725"/>
    </source>
</evidence>
<dbReference type="PANTHER" id="PTHR33336">
    <property type="entry name" value="QUINOL MONOOXYGENASE YGIN-RELATED"/>
    <property type="match status" value="1"/>
</dbReference>
<feature type="domain" description="ABM" evidence="1">
    <location>
        <begin position="3"/>
        <end position="97"/>
    </location>
</feature>
<comment type="caution">
    <text evidence="2">The sequence shown here is derived from an EMBL/GenBank/DDBJ whole genome shotgun (WGS) entry which is preliminary data.</text>
</comment>
<dbReference type="EMBL" id="JBHSDK010000002">
    <property type="protein sequence ID" value="MFC4333935.1"/>
    <property type="molecule type" value="Genomic_DNA"/>
</dbReference>
<organism evidence="2 3">
    <name type="scientific">Salininema proteolyticum</name>
    <dbReference type="NCBI Taxonomy" id="1607685"/>
    <lineage>
        <taxon>Bacteria</taxon>
        <taxon>Bacillati</taxon>
        <taxon>Actinomycetota</taxon>
        <taxon>Actinomycetes</taxon>
        <taxon>Glycomycetales</taxon>
        <taxon>Glycomycetaceae</taxon>
        <taxon>Salininema</taxon>
    </lineage>
</organism>
<protein>
    <submittedName>
        <fullName evidence="2">Quinol monooxygenase</fullName>
        <ecNumber evidence="2">1.-.-.-</ecNumber>
    </submittedName>
</protein>
<dbReference type="GO" id="GO:0004497">
    <property type="term" value="F:monooxygenase activity"/>
    <property type="evidence" value="ECO:0007669"/>
    <property type="project" value="UniProtKB-KW"/>
</dbReference>
<keyword evidence="3" id="KW-1185">Reference proteome</keyword>
<dbReference type="Gene3D" id="3.30.70.100">
    <property type="match status" value="1"/>
</dbReference>
<dbReference type="SUPFAM" id="SSF54909">
    <property type="entry name" value="Dimeric alpha+beta barrel"/>
    <property type="match status" value="1"/>
</dbReference>
<keyword evidence="2" id="KW-0503">Monooxygenase</keyword>
<sequence length="98" mass="11382">MTYAVIAHYKCRPEDAGLIRSTLAVMRESVREKEPGNVLYFVHEDAEQGEEARFTLYEQFTDEAAFQSHLDSEHYAEHIAGLVRPMLIERKVWFGHVL</sequence>
<gene>
    <name evidence="2" type="ORF">ACFPET_01840</name>
</gene>
<keyword evidence="2" id="KW-0560">Oxidoreductase</keyword>
<reference evidence="3" key="1">
    <citation type="journal article" date="2019" name="Int. J. Syst. Evol. Microbiol.">
        <title>The Global Catalogue of Microorganisms (GCM) 10K type strain sequencing project: providing services to taxonomists for standard genome sequencing and annotation.</title>
        <authorList>
            <consortium name="The Broad Institute Genomics Platform"/>
            <consortium name="The Broad Institute Genome Sequencing Center for Infectious Disease"/>
            <person name="Wu L."/>
            <person name="Ma J."/>
        </authorList>
    </citation>
    <scope>NUCLEOTIDE SEQUENCE [LARGE SCALE GENOMIC DNA]</scope>
    <source>
        <strain evidence="3">IBRC-M 10908</strain>
    </source>
</reference>
<dbReference type="PROSITE" id="PS51725">
    <property type="entry name" value="ABM"/>
    <property type="match status" value="1"/>
</dbReference>
<dbReference type="PANTHER" id="PTHR33336:SF15">
    <property type="entry name" value="ABM DOMAIN-CONTAINING PROTEIN"/>
    <property type="match status" value="1"/>
</dbReference>
<dbReference type="Proteomes" id="UP001595823">
    <property type="component" value="Unassembled WGS sequence"/>
</dbReference>